<dbReference type="EMBL" id="BTSY01000002">
    <property type="protein sequence ID" value="GMT16545.1"/>
    <property type="molecule type" value="Genomic_DNA"/>
</dbReference>
<evidence type="ECO:0000313" key="2">
    <source>
        <dbReference type="EMBL" id="GMT16545.1"/>
    </source>
</evidence>
<organism evidence="2 3">
    <name type="scientific">Pristionchus fissidentatus</name>
    <dbReference type="NCBI Taxonomy" id="1538716"/>
    <lineage>
        <taxon>Eukaryota</taxon>
        <taxon>Metazoa</taxon>
        <taxon>Ecdysozoa</taxon>
        <taxon>Nematoda</taxon>
        <taxon>Chromadorea</taxon>
        <taxon>Rhabditida</taxon>
        <taxon>Rhabditina</taxon>
        <taxon>Diplogasteromorpha</taxon>
        <taxon>Diplogasteroidea</taxon>
        <taxon>Neodiplogasteridae</taxon>
        <taxon>Pristionchus</taxon>
    </lineage>
</organism>
<comment type="caution">
    <text evidence="2">The sequence shown here is derived from an EMBL/GenBank/DDBJ whole genome shotgun (WGS) entry which is preliminary data.</text>
</comment>
<gene>
    <name evidence="2" type="ORF">PFISCL1PPCAC_7842</name>
</gene>
<dbReference type="AlphaFoldDB" id="A0AAV5VF41"/>
<feature type="non-terminal residue" evidence="2">
    <location>
        <position position="1"/>
    </location>
</feature>
<reference evidence="2" key="1">
    <citation type="submission" date="2023-10" db="EMBL/GenBank/DDBJ databases">
        <title>Genome assembly of Pristionchus species.</title>
        <authorList>
            <person name="Yoshida K."/>
            <person name="Sommer R.J."/>
        </authorList>
    </citation>
    <scope>NUCLEOTIDE SEQUENCE</scope>
    <source>
        <strain evidence="2">RS5133</strain>
    </source>
</reference>
<sequence>HSQQFAMKVATFLLVLACIIAVGASFTLRDLYTRLQEAEHPDGHHLVQKQAGFHYDSSIDEIGTIGQRPIIARQDGPHMFLDDNGIPVAQNL</sequence>
<feature type="signal peptide" evidence="1">
    <location>
        <begin position="1"/>
        <end position="25"/>
    </location>
</feature>
<evidence type="ECO:0000313" key="3">
    <source>
        <dbReference type="Proteomes" id="UP001432322"/>
    </source>
</evidence>
<name>A0AAV5VF41_9BILA</name>
<dbReference type="Proteomes" id="UP001432322">
    <property type="component" value="Unassembled WGS sequence"/>
</dbReference>
<keyword evidence="1" id="KW-0732">Signal</keyword>
<accession>A0AAV5VF41</accession>
<keyword evidence="3" id="KW-1185">Reference proteome</keyword>
<evidence type="ECO:0000256" key="1">
    <source>
        <dbReference type="SAM" id="SignalP"/>
    </source>
</evidence>
<proteinExistence type="predicted"/>
<feature type="chain" id="PRO_5043899174" evidence="1">
    <location>
        <begin position="26"/>
        <end position="92"/>
    </location>
</feature>
<protein>
    <submittedName>
        <fullName evidence="2">Uncharacterized protein</fullName>
    </submittedName>
</protein>